<dbReference type="STRING" id="1121955.SAMN02745146_0648"/>
<name>A0A1M6AI29_9BACT</name>
<proteinExistence type="predicted"/>
<accession>A0A1M6AI29</accession>
<dbReference type="InterPro" id="IPR040807">
    <property type="entry name" value="DUF5522"/>
</dbReference>
<dbReference type="RefSeq" id="WP_073105202.1">
    <property type="nucleotide sequence ID" value="NZ_FQYN01000001.1"/>
</dbReference>
<evidence type="ECO:0000313" key="2">
    <source>
        <dbReference type="Proteomes" id="UP000184418"/>
    </source>
</evidence>
<protein>
    <submittedName>
        <fullName evidence="1">Uncharacterized protein</fullName>
    </submittedName>
</protein>
<evidence type="ECO:0000313" key="1">
    <source>
        <dbReference type="EMBL" id="SHI36149.1"/>
    </source>
</evidence>
<dbReference type="OrthoDB" id="9800168at2"/>
<reference evidence="1 2" key="1">
    <citation type="submission" date="2016-11" db="EMBL/GenBank/DDBJ databases">
        <authorList>
            <person name="Jaros S."/>
            <person name="Januszkiewicz K."/>
            <person name="Wedrychowicz H."/>
        </authorList>
    </citation>
    <scope>NUCLEOTIDE SEQUENCE [LARGE SCALE GENOMIC DNA]</scope>
    <source>
        <strain evidence="1 2">DSM 21074</strain>
    </source>
</reference>
<dbReference type="AlphaFoldDB" id="A0A1M6AI29"/>
<dbReference type="EMBL" id="FQYN01000001">
    <property type="protein sequence ID" value="SHI36149.1"/>
    <property type="molecule type" value="Genomic_DNA"/>
</dbReference>
<dbReference type="Pfam" id="PF17653">
    <property type="entry name" value="DUF5522"/>
    <property type="match status" value="1"/>
</dbReference>
<organism evidence="1 2">
    <name type="scientific">Hymenobacter daecheongensis DSM 21074</name>
    <dbReference type="NCBI Taxonomy" id="1121955"/>
    <lineage>
        <taxon>Bacteria</taxon>
        <taxon>Pseudomonadati</taxon>
        <taxon>Bacteroidota</taxon>
        <taxon>Cytophagia</taxon>
        <taxon>Cytophagales</taxon>
        <taxon>Hymenobacteraceae</taxon>
        <taxon>Hymenobacter</taxon>
    </lineage>
</organism>
<gene>
    <name evidence="1" type="ORF">SAMN02745146_0648</name>
</gene>
<sequence>MAAKPQTLQPGDFYLTPEGFMVFTEQYHLRRGSCCKSGCRHCPWGFGKAGSPKPARPKQG</sequence>
<keyword evidence="2" id="KW-1185">Reference proteome</keyword>
<dbReference type="Proteomes" id="UP000184418">
    <property type="component" value="Unassembled WGS sequence"/>
</dbReference>